<evidence type="ECO:0000313" key="3">
    <source>
        <dbReference type="EMBL" id="KAG0258572.1"/>
    </source>
</evidence>
<dbReference type="Gene3D" id="3.30.40.10">
    <property type="entry name" value="Zinc/RING finger domain, C3HC4 (zinc finger)"/>
    <property type="match status" value="1"/>
</dbReference>
<feature type="transmembrane region" description="Helical" evidence="2">
    <location>
        <begin position="304"/>
        <end position="323"/>
    </location>
</feature>
<protein>
    <recommendedName>
        <fullName evidence="5">RING-type domain-containing protein</fullName>
    </recommendedName>
</protein>
<evidence type="ECO:0000256" key="1">
    <source>
        <dbReference type="SAM" id="MobiDB-lite"/>
    </source>
</evidence>
<dbReference type="EMBL" id="JAAAJA010000214">
    <property type="protein sequence ID" value="KAG0258572.1"/>
    <property type="molecule type" value="Genomic_DNA"/>
</dbReference>
<feature type="region of interest" description="Disordered" evidence="1">
    <location>
        <begin position="375"/>
        <end position="399"/>
    </location>
</feature>
<dbReference type="Proteomes" id="UP000726737">
    <property type="component" value="Unassembled WGS sequence"/>
</dbReference>
<gene>
    <name evidence="3" type="ORF">BG011_003201</name>
</gene>
<keyword evidence="2" id="KW-0812">Transmembrane</keyword>
<keyword evidence="2" id="KW-1133">Transmembrane helix</keyword>
<feature type="compositionally biased region" description="Basic and acidic residues" evidence="1">
    <location>
        <begin position="62"/>
        <end position="75"/>
    </location>
</feature>
<feature type="region of interest" description="Disordered" evidence="1">
    <location>
        <begin position="134"/>
        <end position="158"/>
    </location>
</feature>
<dbReference type="InterPro" id="IPR013083">
    <property type="entry name" value="Znf_RING/FYVE/PHD"/>
</dbReference>
<evidence type="ECO:0000313" key="4">
    <source>
        <dbReference type="Proteomes" id="UP000726737"/>
    </source>
</evidence>
<comment type="caution">
    <text evidence="3">The sequence shown here is derived from an EMBL/GenBank/DDBJ whole genome shotgun (WGS) entry which is preliminary data.</text>
</comment>
<keyword evidence="2" id="KW-0472">Membrane</keyword>
<proteinExistence type="predicted"/>
<feature type="region of interest" description="Disordered" evidence="1">
    <location>
        <begin position="1"/>
        <end position="86"/>
    </location>
</feature>
<feature type="region of interest" description="Disordered" evidence="1">
    <location>
        <begin position="205"/>
        <end position="264"/>
    </location>
</feature>
<dbReference type="SUPFAM" id="SSF57850">
    <property type="entry name" value="RING/U-box"/>
    <property type="match status" value="1"/>
</dbReference>
<evidence type="ECO:0008006" key="5">
    <source>
        <dbReference type="Google" id="ProtNLM"/>
    </source>
</evidence>
<name>A0A9P6U4B5_9FUNG</name>
<reference evidence="3" key="1">
    <citation type="journal article" date="2020" name="Fungal Divers.">
        <title>Resolving the Mortierellaceae phylogeny through synthesis of multi-gene phylogenetics and phylogenomics.</title>
        <authorList>
            <person name="Vandepol N."/>
            <person name="Liber J."/>
            <person name="Desiro A."/>
            <person name="Na H."/>
            <person name="Kennedy M."/>
            <person name="Barry K."/>
            <person name="Grigoriev I.V."/>
            <person name="Miller A.N."/>
            <person name="O'Donnell K."/>
            <person name="Stajich J.E."/>
            <person name="Bonito G."/>
        </authorList>
    </citation>
    <scope>NUCLEOTIDE SEQUENCE</scope>
    <source>
        <strain evidence="3">KOD948</strain>
    </source>
</reference>
<feature type="compositionally biased region" description="Low complexity" evidence="1">
    <location>
        <begin position="378"/>
        <end position="392"/>
    </location>
</feature>
<dbReference type="AlphaFoldDB" id="A0A9P6U4B5"/>
<feature type="compositionally biased region" description="Low complexity" evidence="1">
    <location>
        <begin position="212"/>
        <end position="237"/>
    </location>
</feature>
<keyword evidence="4" id="KW-1185">Reference proteome</keyword>
<evidence type="ECO:0000256" key="2">
    <source>
        <dbReference type="SAM" id="Phobius"/>
    </source>
</evidence>
<organism evidence="3 4">
    <name type="scientific">Mortierella polycephala</name>
    <dbReference type="NCBI Taxonomy" id="41804"/>
    <lineage>
        <taxon>Eukaryota</taxon>
        <taxon>Fungi</taxon>
        <taxon>Fungi incertae sedis</taxon>
        <taxon>Mucoromycota</taxon>
        <taxon>Mortierellomycotina</taxon>
        <taxon>Mortierellomycetes</taxon>
        <taxon>Mortierellales</taxon>
        <taxon>Mortierellaceae</taxon>
        <taxon>Mortierella</taxon>
    </lineage>
</organism>
<feature type="transmembrane region" description="Helical" evidence="2">
    <location>
        <begin position="335"/>
        <end position="354"/>
    </location>
</feature>
<feature type="compositionally biased region" description="Low complexity" evidence="1">
    <location>
        <begin position="144"/>
        <end position="153"/>
    </location>
</feature>
<dbReference type="OrthoDB" id="8062037at2759"/>
<accession>A0A9P6U4B5</accession>
<sequence length="480" mass="52171">MSAQDDNSLGAGSPAQAQGQAQERLTGPFPSGQRFDVLNHQPCLPQDYGCLQEQGSLNGNEARSEPGPEMTERPRGVAPAQTGQEVQDLSMATNATTPDTNLRNDTSIVGSAAIAIGSGVDDSGVSKCSSNTHCDLMDEDKDNGSSSNNDSGSPQEERREPQDCAICLDIIQLSHHAKATLACRHEFHLSCISYLHKDQPFMSLEPDEDIKPASSSPATTSTTSARSSRATTTSAPRQQRHPFSPHHDHLDNTQHPVSTLHEHPTSGTVLSMMPSLFETSLGHGLTAGTIRTSSDGICLKTSTWLLLYAMPFTVALMFLAFVLGKVETMWSKISCLIGAAICYMVCWALVVAVMDPDHEARDLSERLNQIQANELSRQGQQQQVQQEQDPQQLSTEEGSLTSNTASTISLRQRHVQSGDEIVQGSGSPTQSLLAPLYPDAGLWPLSLPVWIRNRYALDLQNRVQELADILDDLPDMMAEW</sequence>
<feature type="compositionally biased region" description="Low complexity" evidence="1">
    <location>
        <begin position="10"/>
        <end position="22"/>
    </location>
</feature>